<dbReference type="SUPFAM" id="SSF52402">
    <property type="entry name" value="Adenine nucleotide alpha hydrolases-like"/>
    <property type="match status" value="1"/>
</dbReference>
<evidence type="ECO:0000313" key="3">
    <source>
        <dbReference type="Proteomes" id="UP001320972"/>
    </source>
</evidence>
<accession>A0ABT2QIP5</accession>
<reference evidence="2 3" key="1">
    <citation type="submission" date="2022-09" db="EMBL/GenBank/DDBJ databases">
        <title>Enrichment on poylsaccharides allowed isolation of novel metabolic and taxonomic groups of Haloarchaea.</title>
        <authorList>
            <person name="Sorokin D.Y."/>
            <person name="Elcheninov A.G."/>
            <person name="Khizhniak T.V."/>
            <person name="Kolganova T.V."/>
            <person name="Kublanov I.V."/>
        </authorList>
    </citation>
    <scope>NUCLEOTIDE SEQUENCE [LARGE SCALE GENOMIC DNA]</scope>
    <source>
        <strain evidence="2 3">AArc-m2/3/4</strain>
    </source>
</reference>
<sequence>MTDSILRHVVVPIANEDDATVTCDALEASVDDELETITVVHVIEQTEGYPDKAPFEAREQQADRIFSIVEERFTDGVDIRRELRYGPDIVDEILAAAEELDATAIGFNTESSGRLKRLLSGNSSYRLITESEQPVVVFSRRDANDTDA</sequence>
<dbReference type="InterPro" id="IPR014729">
    <property type="entry name" value="Rossmann-like_a/b/a_fold"/>
</dbReference>
<feature type="domain" description="UspA" evidence="1">
    <location>
        <begin position="7"/>
        <end position="138"/>
    </location>
</feature>
<keyword evidence="3" id="KW-1185">Reference proteome</keyword>
<name>A0ABT2QIP5_9EURY</name>
<organism evidence="2 3">
    <name type="scientific">Natronoglomus mannanivorans</name>
    <dbReference type="NCBI Taxonomy" id="2979990"/>
    <lineage>
        <taxon>Archaea</taxon>
        <taxon>Methanobacteriati</taxon>
        <taxon>Methanobacteriota</taxon>
        <taxon>Stenosarchaea group</taxon>
        <taxon>Halobacteria</taxon>
        <taxon>Halobacteriales</taxon>
        <taxon>Natrialbaceae</taxon>
        <taxon>Natronoglomus</taxon>
    </lineage>
</organism>
<evidence type="ECO:0000259" key="1">
    <source>
        <dbReference type="Pfam" id="PF00582"/>
    </source>
</evidence>
<dbReference type="CDD" id="cd00293">
    <property type="entry name" value="USP-like"/>
    <property type="match status" value="1"/>
</dbReference>
<dbReference type="InterPro" id="IPR006016">
    <property type="entry name" value="UspA"/>
</dbReference>
<proteinExistence type="predicted"/>
<evidence type="ECO:0000313" key="2">
    <source>
        <dbReference type="EMBL" id="MCU4974810.1"/>
    </source>
</evidence>
<gene>
    <name evidence="2" type="ORF">OB955_18995</name>
</gene>
<dbReference type="EMBL" id="JAOPKB010000014">
    <property type="protein sequence ID" value="MCU4974810.1"/>
    <property type="molecule type" value="Genomic_DNA"/>
</dbReference>
<protein>
    <submittedName>
        <fullName evidence="2">Universal stress protein</fullName>
    </submittedName>
</protein>
<dbReference type="Proteomes" id="UP001320972">
    <property type="component" value="Unassembled WGS sequence"/>
</dbReference>
<dbReference type="Pfam" id="PF00582">
    <property type="entry name" value="Usp"/>
    <property type="match status" value="1"/>
</dbReference>
<dbReference type="RefSeq" id="WP_338008753.1">
    <property type="nucleotide sequence ID" value="NZ_JAOPKB010000014.1"/>
</dbReference>
<comment type="caution">
    <text evidence="2">The sequence shown here is derived from an EMBL/GenBank/DDBJ whole genome shotgun (WGS) entry which is preliminary data.</text>
</comment>
<dbReference type="Gene3D" id="3.40.50.620">
    <property type="entry name" value="HUPs"/>
    <property type="match status" value="1"/>
</dbReference>